<dbReference type="SMART" id="SM01393">
    <property type="entry name" value="Ribosomal_L32e"/>
    <property type="match status" value="1"/>
</dbReference>
<dbReference type="Proteomes" id="UP000001137">
    <property type="component" value="Chromosome"/>
</dbReference>
<dbReference type="STRING" id="397948.Cmaq_0012"/>
<proteinExistence type="inferred from homology"/>
<comment type="similarity">
    <text evidence="1 5">Belongs to the eukaryotic ribosomal protein eL32 family.</text>
</comment>
<keyword evidence="3 5" id="KW-0687">Ribonucleoprotein</keyword>
<evidence type="ECO:0000313" key="7">
    <source>
        <dbReference type="EMBL" id="ABW00866.1"/>
    </source>
</evidence>
<name>A8M9I5_CALMQ</name>
<feature type="compositionally biased region" description="Low complexity" evidence="6">
    <location>
        <begin position="16"/>
        <end position="29"/>
    </location>
</feature>
<sequence>MSGEGQATEAKPEETQQVQEGAGGQQVEAKPSEAEAKVEERRPTLLDELIKVNSRKPNIPVDVVKLLKLSIRMRRERYGFIRYYNKEHKIRLEDSPWRRPKGIDNKIRMKRKGYPPMVNVGYRGPRGVRGIHPSGFIEVIVHNPEELSRVNPETQAIRIASTVGVRKRIEIIREAVRRGIKVLNVDKRTREAIREVT</sequence>
<dbReference type="HOGENOM" id="CLU_071479_3_0_2"/>
<dbReference type="NCBIfam" id="NF006332">
    <property type="entry name" value="PRK08562.1"/>
    <property type="match status" value="1"/>
</dbReference>
<evidence type="ECO:0000256" key="5">
    <source>
        <dbReference type="HAMAP-Rule" id="MF_00810"/>
    </source>
</evidence>
<dbReference type="InterPro" id="IPR036351">
    <property type="entry name" value="Ribosomal_eL32_sf"/>
</dbReference>
<dbReference type="AlphaFoldDB" id="A8M9I5"/>
<feature type="region of interest" description="Disordered" evidence="6">
    <location>
        <begin position="1"/>
        <end position="40"/>
    </location>
</feature>
<keyword evidence="2 5" id="KW-0689">Ribosomal protein</keyword>
<keyword evidence="8" id="KW-1185">Reference proteome</keyword>
<reference evidence="7 8" key="1">
    <citation type="submission" date="2007-10" db="EMBL/GenBank/DDBJ databases">
        <title>Complete sequence of Caldivirga maquilingensis IC-167.</title>
        <authorList>
            <consortium name="US DOE Joint Genome Institute"/>
            <person name="Copeland A."/>
            <person name="Lucas S."/>
            <person name="Lapidus A."/>
            <person name="Barry K."/>
            <person name="Glavina del Rio T."/>
            <person name="Dalin E."/>
            <person name="Tice H."/>
            <person name="Pitluck S."/>
            <person name="Saunders E."/>
            <person name="Brettin T."/>
            <person name="Bruce D."/>
            <person name="Detter J.C."/>
            <person name="Han C."/>
            <person name="Schmutz J."/>
            <person name="Larimer F."/>
            <person name="Land M."/>
            <person name="Hauser L."/>
            <person name="Kyrpides N."/>
            <person name="Ivanova N."/>
            <person name="Biddle J.F."/>
            <person name="Zhang Z."/>
            <person name="Fitz-Gibbon S.T."/>
            <person name="Lowe T.M."/>
            <person name="Saltikov C."/>
            <person name="House C.H."/>
            <person name="Richardson P."/>
        </authorList>
    </citation>
    <scope>NUCLEOTIDE SEQUENCE [LARGE SCALE GENOMIC DNA]</scope>
    <source>
        <strain evidence="8">ATCC 700844 / DSM 13496 / JCM 10307 / IC-167</strain>
    </source>
</reference>
<dbReference type="GO" id="GO:0022625">
    <property type="term" value="C:cytosolic large ribosomal subunit"/>
    <property type="evidence" value="ECO:0007669"/>
    <property type="project" value="TreeGrafter"/>
</dbReference>
<dbReference type="GO" id="GO:0003735">
    <property type="term" value="F:structural constituent of ribosome"/>
    <property type="evidence" value="ECO:0007669"/>
    <property type="project" value="InterPro"/>
</dbReference>
<evidence type="ECO:0000313" key="8">
    <source>
        <dbReference type="Proteomes" id="UP000001137"/>
    </source>
</evidence>
<dbReference type="PANTHER" id="PTHR23413:SF1">
    <property type="entry name" value="RIBOSOMAL PROTEIN L32"/>
    <property type="match status" value="1"/>
</dbReference>
<evidence type="ECO:0000256" key="6">
    <source>
        <dbReference type="SAM" id="MobiDB-lite"/>
    </source>
</evidence>
<dbReference type="KEGG" id="cma:Cmaq_0012"/>
<accession>A8M9I5</accession>
<dbReference type="RefSeq" id="WP_012185086.1">
    <property type="nucleotide sequence ID" value="NC_009954.1"/>
</dbReference>
<dbReference type="PANTHER" id="PTHR23413">
    <property type="entry name" value="60S RIBOSOMAL PROTEIN L32 AND DNA-DIRECTED RNA POLYMERASE II, SUBUNIT N"/>
    <property type="match status" value="1"/>
</dbReference>
<dbReference type="InterPro" id="IPR023654">
    <property type="entry name" value="Ribosomal_eL32_arc"/>
</dbReference>
<evidence type="ECO:0000256" key="1">
    <source>
        <dbReference type="ARBA" id="ARBA00008431"/>
    </source>
</evidence>
<evidence type="ECO:0000256" key="3">
    <source>
        <dbReference type="ARBA" id="ARBA00023274"/>
    </source>
</evidence>
<feature type="compositionally biased region" description="Basic and acidic residues" evidence="6">
    <location>
        <begin position="30"/>
        <end position="40"/>
    </location>
</feature>
<dbReference type="EMBL" id="CP000852">
    <property type="protein sequence ID" value="ABW00866.1"/>
    <property type="molecule type" value="Genomic_DNA"/>
</dbReference>
<dbReference type="InterPro" id="IPR001515">
    <property type="entry name" value="Ribosomal_eL32"/>
</dbReference>
<dbReference type="GeneID" id="5710166"/>
<protein>
    <recommendedName>
        <fullName evidence="4 5">Large ribosomal subunit protein eL32</fullName>
    </recommendedName>
</protein>
<organism evidence="7 8">
    <name type="scientific">Caldivirga maquilingensis (strain ATCC 700844 / DSM 13496 / JCM 10307 / IC-167)</name>
    <dbReference type="NCBI Taxonomy" id="397948"/>
    <lineage>
        <taxon>Archaea</taxon>
        <taxon>Thermoproteota</taxon>
        <taxon>Thermoprotei</taxon>
        <taxon>Thermoproteales</taxon>
        <taxon>Thermoproteaceae</taxon>
        <taxon>Caldivirga</taxon>
    </lineage>
</organism>
<dbReference type="Pfam" id="PF01655">
    <property type="entry name" value="Ribosomal_L32e"/>
    <property type="match status" value="1"/>
</dbReference>
<dbReference type="GO" id="GO:0006412">
    <property type="term" value="P:translation"/>
    <property type="evidence" value="ECO:0007669"/>
    <property type="project" value="UniProtKB-UniRule"/>
</dbReference>
<dbReference type="eggNOG" id="arCOG00781">
    <property type="taxonomic scope" value="Archaea"/>
</dbReference>
<dbReference type="SUPFAM" id="SSF52042">
    <property type="entry name" value="Ribosomal protein L32e"/>
    <property type="match status" value="1"/>
</dbReference>
<dbReference type="HAMAP" id="MF_00810">
    <property type="entry name" value="Ribosomal_eL32"/>
    <property type="match status" value="1"/>
</dbReference>
<dbReference type="CDD" id="cd00513">
    <property type="entry name" value="Ribosomal_L32_L32e"/>
    <property type="match status" value="1"/>
</dbReference>
<evidence type="ECO:0000256" key="4">
    <source>
        <dbReference type="ARBA" id="ARBA00035229"/>
    </source>
</evidence>
<evidence type="ECO:0000256" key="2">
    <source>
        <dbReference type="ARBA" id="ARBA00022980"/>
    </source>
</evidence>
<gene>
    <name evidence="5" type="primary">rpl32e</name>
    <name evidence="7" type="ordered locus">Cmaq_0012</name>
</gene>